<organism evidence="1 2">
    <name type="scientific">Coniochaeta ligniaria NRRL 30616</name>
    <dbReference type="NCBI Taxonomy" id="1408157"/>
    <lineage>
        <taxon>Eukaryota</taxon>
        <taxon>Fungi</taxon>
        <taxon>Dikarya</taxon>
        <taxon>Ascomycota</taxon>
        <taxon>Pezizomycotina</taxon>
        <taxon>Sordariomycetes</taxon>
        <taxon>Sordariomycetidae</taxon>
        <taxon>Coniochaetales</taxon>
        <taxon>Coniochaetaceae</taxon>
        <taxon>Coniochaeta</taxon>
    </lineage>
</organism>
<protein>
    <submittedName>
        <fullName evidence="1">Uncharacterized protein</fullName>
    </submittedName>
</protein>
<evidence type="ECO:0000313" key="1">
    <source>
        <dbReference type="EMBL" id="OIW34618.1"/>
    </source>
</evidence>
<evidence type="ECO:0000313" key="2">
    <source>
        <dbReference type="Proteomes" id="UP000182658"/>
    </source>
</evidence>
<name>A0A1J7K379_9PEZI</name>
<gene>
    <name evidence="1" type="ORF">CONLIGDRAFT_14080</name>
</gene>
<proteinExistence type="predicted"/>
<dbReference type="AlphaFoldDB" id="A0A1J7K379"/>
<keyword evidence="2" id="KW-1185">Reference proteome</keyword>
<accession>A0A1J7K379</accession>
<dbReference type="EMBL" id="KV875093">
    <property type="protein sequence ID" value="OIW34618.1"/>
    <property type="molecule type" value="Genomic_DNA"/>
</dbReference>
<dbReference type="InParanoid" id="A0A1J7K379"/>
<dbReference type="Proteomes" id="UP000182658">
    <property type="component" value="Unassembled WGS sequence"/>
</dbReference>
<reference evidence="1 2" key="1">
    <citation type="submission" date="2016-10" db="EMBL/GenBank/DDBJ databases">
        <title>Draft genome sequence of Coniochaeta ligniaria NRRL30616, a lignocellulolytic fungus for bioabatement of inhibitors in plant biomass hydrolysates.</title>
        <authorList>
            <consortium name="DOE Joint Genome Institute"/>
            <person name="Jimenez D.J."/>
            <person name="Hector R.E."/>
            <person name="Riley R."/>
            <person name="Sun H."/>
            <person name="Grigoriev I.V."/>
            <person name="Van Elsas J.D."/>
            <person name="Nichols N.N."/>
        </authorList>
    </citation>
    <scope>NUCLEOTIDE SEQUENCE [LARGE SCALE GENOMIC DNA]</scope>
    <source>
        <strain evidence="1 2">NRRL 30616</strain>
    </source>
</reference>
<sequence>MLPSTLLPLRSEWAARWGRSSPAWPPGTCGSSDTTSVASFPQQLSDYVPMAKQHASLLLLPPAQPFSTYTALGVQDHSIMRPVMKLASVCRYMLLATSLVLVK</sequence>